<keyword evidence="1" id="KW-0732">Signal</keyword>
<feature type="chain" id="PRO_5015523039" evidence="1">
    <location>
        <begin position="20"/>
        <end position="150"/>
    </location>
</feature>
<sequence>MQFTTALYAVLAALPIVSANGCYGSGDTFAEYGTSDELATAREEACAALVSTIPKHTELMLNLGEPRFNQQSRKLQAGEYPAGQTKNYCASNGQASINFSATSNSGSTTLTLTADDCVSAMIIEMEACSHGSVQSHGSFTYKDDPNAGSC</sequence>
<reference evidence="2 3" key="1">
    <citation type="journal article" date="2018" name="Mycol. Prog.">
        <title>Coniella lustricola, a new species from submerged detritus.</title>
        <authorList>
            <person name="Raudabaugh D.B."/>
            <person name="Iturriaga T."/>
            <person name="Carver A."/>
            <person name="Mondo S."/>
            <person name="Pangilinan J."/>
            <person name="Lipzen A."/>
            <person name="He G."/>
            <person name="Amirebrahimi M."/>
            <person name="Grigoriev I.V."/>
            <person name="Miller A.N."/>
        </authorList>
    </citation>
    <scope>NUCLEOTIDE SEQUENCE [LARGE SCALE GENOMIC DNA]</scope>
    <source>
        <strain evidence="2 3">B22-T-1</strain>
    </source>
</reference>
<dbReference type="EMBL" id="KZ678482">
    <property type="protein sequence ID" value="PSR82284.1"/>
    <property type="molecule type" value="Genomic_DNA"/>
</dbReference>
<keyword evidence="3" id="KW-1185">Reference proteome</keyword>
<protein>
    <submittedName>
        <fullName evidence="2">Uncharacterized protein</fullName>
    </submittedName>
</protein>
<evidence type="ECO:0000313" key="2">
    <source>
        <dbReference type="EMBL" id="PSR82284.1"/>
    </source>
</evidence>
<proteinExistence type="predicted"/>
<dbReference type="Proteomes" id="UP000241462">
    <property type="component" value="Unassembled WGS sequence"/>
</dbReference>
<dbReference type="OrthoDB" id="5381951at2759"/>
<dbReference type="InParanoid" id="A0A2T3A3L9"/>
<gene>
    <name evidence="2" type="ORF">BD289DRAFT_507183</name>
</gene>
<dbReference type="AlphaFoldDB" id="A0A2T3A3L9"/>
<organism evidence="2 3">
    <name type="scientific">Coniella lustricola</name>
    <dbReference type="NCBI Taxonomy" id="2025994"/>
    <lineage>
        <taxon>Eukaryota</taxon>
        <taxon>Fungi</taxon>
        <taxon>Dikarya</taxon>
        <taxon>Ascomycota</taxon>
        <taxon>Pezizomycotina</taxon>
        <taxon>Sordariomycetes</taxon>
        <taxon>Sordariomycetidae</taxon>
        <taxon>Diaporthales</taxon>
        <taxon>Schizoparmaceae</taxon>
        <taxon>Coniella</taxon>
    </lineage>
</organism>
<accession>A0A2T3A3L9</accession>
<name>A0A2T3A3L9_9PEZI</name>
<evidence type="ECO:0000313" key="3">
    <source>
        <dbReference type="Proteomes" id="UP000241462"/>
    </source>
</evidence>
<feature type="signal peptide" evidence="1">
    <location>
        <begin position="1"/>
        <end position="19"/>
    </location>
</feature>
<evidence type="ECO:0000256" key="1">
    <source>
        <dbReference type="SAM" id="SignalP"/>
    </source>
</evidence>